<sequence length="110" mass="12615">MKDLTMITSDDLKKLASELYQLSKKEAEENNQEDILNAKQAAKLLDLSPATIYGKTHRNEIPFFKQGKKLLFSRAALIEWLKKGENPVTTFKLSSAKSKAAEYLHRNKRF</sequence>
<dbReference type="InterPro" id="IPR041657">
    <property type="entry name" value="HTH_17"/>
</dbReference>
<dbReference type="RefSeq" id="WP_380738546.1">
    <property type="nucleotide sequence ID" value="NZ_JBHTJP010000034.1"/>
</dbReference>
<gene>
    <name evidence="2" type="ORF">ACFQ1G_08410</name>
</gene>
<comment type="caution">
    <text evidence="2">The sequence shown here is derived from an EMBL/GenBank/DDBJ whole genome shotgun (WGS) entry which is preliminary data.</text>
</comment>
<dbReference type="NCBIfam" id="TIGR01764">
    <property type="entry name" value="excise"/>
    <property type="match status" value="1"/>
</dbReference>
<organism evidence="2 3">
    <name type="scientific">Salinimicrobium gaetbulicola</name>
    <dbReference type="NCBI Taxonomy" id="999702"/>
    <lineage>
        <taxon>Bacteria</taxon>
        <taxon>Pseudomonadati</taxon>
        <taxon>Bacteroidota</taxon>
        <taxon>Flavobacteriia</taxon>
        <taxon>Flavobacteriales</taxon>
        <taxon>Flavobacteriaceae</taxon>
        <taxon>Salinimicrobium</taxon>
    </lineage>
</organism>
<name>A0ABW3IG59_9FLAO</name>
<accession>A0ABW3IG59</accession>
<proteinExistence type="predicted"/>
<dbReference type="InterPro" id="IPR036388">
    <property type="entry name" value="WH-like_DNA-bd_sf"/>
</dbReference>
<evidence type="ECO:0000313" key="2">
    <source>
        <dbReference type="EMBL" id="MFD0976810.1"/>
    </source>
</evidence>
<dbReference type="SUPFAM" id="SSF46955">
    <property type="entry name" value="Putative DNA-binding domain"/>
    <property type="match status" value="1"/>
</dbReference>
<dbReference type="EMBL" id="JBHTJP010000034">
    <property type="protein sequence ID" value="MFD0976810.1"/>
    <property type="molecule type" value="Genomic_DNA"/>
</dbReference>
<dbReference type="Gene3D" id="1.10.10.10">
    <property type="entry name" value="Winged helix-like DNA-binding domain superfamily/Winged helix DNA-binding domain"/>
    <property type="match status" value="1"/>
</dbReference>
<dbReference type="Proteomes" id="UP001597100">
    <property type="component" value="Unassembled WGS sequence"/>
</dbReference>
<reference evidence="3" key="1">
    <citation type="journal article" date="2019" name="Int. J. Syst. Evol. Microbiol.">
        <title>The Global Catalogue of Microorganisms (GCM) 10K type strain sequencing project: providing services to taxonomists for standard genome sequencing and annotation.</title>
        <authorList>
            <consortium name="The Broad Institute Genomics Platform"/>
            <consortium name="The Broad Institute Genome Sequencing Center for Infectious Disease"/>
            <person name="Wu L."/>
            <person name="Ma J."/>
        </authorList>
    </citation>
    <scope>NUCLEOTIDE SEQUENCE [LARGE SCALE GENOMIC DNA]</scope>
    <source>
        <strain evidence="3">CCUG 60898</strain>
    </source>
</reference>
<dbReference type="Pfam" id="PF12728">
    <property type="entry name" value="HTH_17"/>
    <property type="match status" value="1"/>
</dbReference>
<evidence type="ECO:0000313" key="3">
    <source>
        <dbReference type="Proteomes" id="UP001597100"/>
    </source>
</evidence>
<dbReference type="InterPro" id="IPR009061">
    <property type="entry name" value="DNA-bd_dom_put_sf"/>
</dbReference>
<dbReference type="InterPro" id="IPR010093">
    <property type="entry name" value="SinI_DNA-bd"/>
</dbReference>
<feature type="domain" description="Helix-turn-helix" evidence="1">
    <location>
        <begin position="36"/>
        <end position="83"/>
    </location>
</feature>
<protein>
    <submittedName>
        <fullName evidence="2">Helix-turn-helix domain-containing protein</fullName>
    </submittedName>
</protein>
<keyword evidence="3" id="KW-1185">Reference proteome</keyword>
<evidence type="ECO:0000259" key="1">
    <source>
        <dbReference type="Pfam" id="PF12728"/>
    </source>
</evidence>